<accession>W0JM59</accession>
<dbReference type="InterPro" id="IPR028877">
    <property type="entry name" value="Ribosomal_eL20"/>
</dbReference>
<dbReference type="AlphaFoldDB" id="W0JM59"/>
<organism evidence="5 6">
    <name type="scientific">Halostagnicola larsenii XH-48</name>
    <dbReference type="NCBI Taxonomy" id="797299"/>
    <lineage>
        <taxon>Archaea</taxon>
        <taxon>Methanobacteriati</taxon>
        <taxon>Methanobacteriota</taxon>
        <taxon>Stenosarchaea group</taxon>
        <taxon>Halobacteria</taxon>
        <taxon>Halobacteriales</taxon>
        <taxon>Natrialbaceae</taxon>
        <taxon>Halostagnicola</taxon>
    </lineage>
</organism>
<feature type="domain" description="Large ribosomal subunit protein eL20" evidence="4">
    <location>
        <begin position="1"/>
        <end position="55"/>
    </location>
</feature>
<dbReference type="GO" id="GO:0003735">
    <property type="term" value="F:structural constituent of ribosome"/>
    <property type="evidence" value="ECO:0007669"/>
    <property type="project" value="InterPro"/>
</dbReference>
<dbReference type="HOGENOM" id="CLU_177460_1_0_2"/>
<dbReference type="GeneID" id="25143917"/>
<evidence type="ECO:0000256" key="1">
    <source>
        <dbReference type="ARBA" id="ARBA00022980"/>
    </source>
</evidence>
<sequence>MSEFSVSGQFKNRDGYASFETTVDAENENVAREHVLSQIGSRHGVKRTGIELEEVTQR</sequence>
<keyword evidence="1 3" id="KW-0689">Ribosomal protein</keyword>
<dbReference type="EMBL" id="CP007055">
    <property type="protein sequence ID" value="AHF98376.1"/>
    <property type="molecule type" value="Genomic_DNA"/>
</dbReference>
<keyword evidence="3" id="KW-0699">rRNA-binding</keyword>
<gene>
    <name evidence="3" type="primary">rpl18a</name>
    <name evidence="3" type="synonym">rpl20e</name>
    <name evidence="3" type="synonym">rplX</name>
    <name evidence="5" type="ORF">HALLA_05270</name>
</gene>
<dbReference type="STRING" id="797299.HALLA_05270"/>
<dbReference type="GO" id="GO:0070180">
    <property type="term" value="F:large ribosomal subunit rRNA binding"/>
    <property type="evidence" value="ECO:0007669"/>
    <property type="project" value="UniProtKB-UniRule"/>
</dbReference>
<dbReference type="NCBIfam" id="NF001981">
    <property type="entry name" value="PRK00773.1-1"/>
    <property type="match status" value="1"/>
</dbReference>
<dbReference type="SUPFAM" id="SSF160374">
    <property type="entry name" value="RplX-like"/>
    <property type="match status" value="1"/>
</dbReference>
<evidence type="ECO:0000256" key="3">
    <source>
        <dbReference type="HAMAP-Rule" id="MF_00273"/>
    </source>
</evidence>
<reference evidence="5 6" key="1">
    <citation type="submission" date="2014-01" db="EMBL/GenBank/DDBJ databases">
        <authorList>
            <consortium name="DOE Joint Genome Institute"/>
            <person name="Anderson I."/>
            <person name="Huntemann M."/>
            <person name="Han J."/>
            <person name="Chen A."/>
            <person name="Kyrpides N."/>
            <person name="Mavromatis K."/>
            <person name="Markowitz V."/>
            <person name="Palaniappan K."/>
            <person name="Ivanova N."/>
            <person name="Schaumberg A."/>
            <person name="Pati A."/>
            <person name="Liolios K."/>
            <person name="Nordberg H.P."/>
            <person name="Cantor M.N."/>
            <person name="Hua S.X."/>
            <person name="Woyke T."/>
        </authorList>
    </citation>
    <scope>NUCLEOTIDE SEQUENCE [LARGE SCALE GENOMIC DNA]</scope>
    <source>
        <strain evidence="5 6">XH-48</strain>
    </source>
</reference>
<evidence type="ECO:0000259" key="4">
    <source>
        <dbReference type="Pfam" id="PF01775"/>
    </source>
</evidence>
<evidence type="ECO:0000256" key="2">
    <source>
        <dbReference type="ARBA" id="ARBA00023274"/>
    </source>
</evidence>
<protein>
    <recommendedName>
        <fullName evidence="3">Large ribosomal subunit protein eL20</fullName>
    </recommendedName>
</protein>
<evidence type="ECO:0000313" key="6">
    <source>
        <dbReference type="Proteomes" id="UP000019024"/>
    </source>
</evidence>
<keyword evidence="3" id="KW-0694">RNA-binding</keyword>
<keyword evidence="2 3" id="KW-0687">Ribonucleoprotein</keyword>
<dbReference type="eggNOG" id="arCOG04175">
    <property type="taxonomic scope" value="Archaea"/>
</dbReference>
<dbReference type="RefSeq" id="WP_049951563.1">
    <property type="nucleotide sequence ID" value="NZ_CP007055.1"/>
</dbReference>
<name>W0JM59_9EURY</name>
<dbReference type="GO" id="GO:0005840">
    <property type="term" value="C:ribosome"/>
    <property type="evidence" value="ECO:0007669"/>
    <property type="project" value="UniProtKB-KW"/>
</dbReference>
<dbReference type="Pfam" id="PF01775">
    <property type="entry name" value="Ribosomal_L18A"/>
    <property type="match status" value="1"/>
</dbReference>
<comment type="subunit">
    <text evidence="3">Part of the 50S ribosomal subunit. Binds 23S rRNA.</text>
</comment>
<dbReference type="Gene3D" id="3.10.20.10">
    <property type="match status" value="1"/>
</dbReference>
<dbReference type="KEGG" id="hlr:HALLA_05270"/>
<dbReference type="GO" id="GO:1990904">
    <property type="term" value="C:ribonucleoprotein complex"/>
    <property type="evidence" value="ECO:0007669"/>
    <property type="project" value="UniProtKB-KW"/>
</dbReference>
<dbReference type="InterPro" id="IPR023573">
    <property type="entry name" value="Ribosomal_eL20_dom"/>
</dbReference>
<dbReference type="GO" id="GO:0006412">
    <property type="term" value="P:translation"/>
    <property type="evidence" value="ECO:0007669"/>
    <property type="project" value="UniProtKB-UniRule"/>
</dbReference>
<keyword evidence="6" id="KW-1185">Reference proteome</keyword>
<comment type="similarity">
    <text evidence="3">Belongs to the eukaryotic ribosomal protein eL20 family.</text>
</comment>
<dbReference type="HAMAP" id="MF_00273">
    <property type="entry name" value="Ribosomal_eL20"/>
    <property type="match status" value="1"/>
</dbReference>
<evidence type="ECO:0000313" key="5">
    <source>
        <dbReference type="EMBL" id="AHF98376.1"/>
    </source>
</evidence>
<dbReference type="OrthoDB" id="191241at2157"/>
<proteinExistence type="inferred from homology"/>
<dbReference type="Proteomes" id="UP000019024">
    <property type="component" value="Chromosome"/>
</dbReference>